<protein>
    <recommendedName>
        <fullName evidence="2">DUF5671 domain-containing protein</fullName>
    </recommendedName>
</protein>
<dbReference type="RefSeq" id="WP_096296608.1">
    <property type="nucleotide sequence ID" value="NZ_CP023406.1"/>
</dbReference>
<feature type="transmembrane region" description="Helical" evidence="1">
    <location>
        <begin position="185"/>
        <end position="205"/>
    </location>
</feature>
<keyword evidence="1" id="KW-0812">Transmembrane</keyword>
<feature type="transmembrane region" description="Helical" evidence="1">
    <location>
        <begin position="152"/>
        <end position="173"/>
    </location>
</feature>
<sequence>MSADSRELQGFVREALARGAGHDAVAATLAKAGWPAEQVGDALSRYPAVAFGLPVPRPRPTLSARDAFLHLVLFTALYISAWQLGSLLFDLVNLAFPDPSDPDYRGQWLGRSMRWSASSLVIAFPLFAFMAHKLSRELERDPVKRLSPVRRWLTYMTLFLATAVLAGDLITLVYNVLGGELSVRFLLKVLIAGTIAGAIFTFYLLDLRREEVSP</sequence>
<dbReference type="Pfam" id="PF18920">
    <property type="entry name" value="DUF5671"/>
    <property type="match status" value="1"/>
</dbReference>
<name>A0A290XBB1_9GAMM</name>
<gene>
    <name evidence="3" type="ORF">CNR27_01440</name>
</gene>
<dbReference type="AlphaFoldDB" id="A0A290XBB1"/>
<reference evidence="4" key="1">
    <citation type="submission" date="2017-09" db="EMBL/GenBank/DDBJ databases">
        <title>Luteimonas liuhanmingii sp.nov., isolated from the intestinal contents of Tibetan Plateau Pika in Yushu, Qinghai Province, China.</title>
        <authorList>
            <person name="Gui Z."/>
        </authorList>
    </citation>
    <scope>NUCLEOTIDE SEQUENCE [LARGE SCALE GENOMIC DNA]</scope>
    <source>
        <strain evidence="4">100111</strain>
    </source>
</reference>
<keyword evidence="4" id="KW-1185">Reference proteome</keyword>
<organism evidence="3 4">
    <name type="scientific">Luteimonas chenhongjianii</name>
    <dbReference type="NCBI Taxonomy" id="2006110"/>
    <lineage>
        <taxon>Bacteria</taxon>
        <taxon>Pseudomonadati</taxon>
        <taxon>Pseudomonadota</taxon>
        <taxon>Gammaproteobacteria</taxon>
        <taxon>Lysobacterales</taxon>
        <taxon>Lysobacteraceae</taxon>
        <taxon>Luteimonas</taxon>
    </lineage>
</organism>
<accession>A0A290XBB1</accession>
<dbReference type="EMBL" id="CP023406">
    <property type="protein sequence ID" value="ATD66278.1"/>
    <property type="molecule type" value="Genomic_DNA"/>
</dbReference>
<feature type="domain" description="DUF5671" evidence="2">
    <location>
        <begin position="66"/>
        <end position="201"/>
    </location>
</feature>
<keyword evidence="1" id="KW-1133">Transmembrane helix</keyword>
<dbReference type="OrthoDB" id="529444at2"/>
<dbReference type="KEGG" id="lum:CNR27_01440"/>
<evidence type="ECO:0000313" key="4">
    <source>
        <dbReference type="Proteomes" id="UP000218968"/>
    </source>
</evidence>
<keyword evidence="1" id="KW-0472">Membrane</keyword>
<evidence type="ECO:0000259" key="2">
    <source>
        <dbReference type="Pfam" id="PF18920"/>
    </source>
</evidence>
<proteinExistence type="predicted"/>
<feature type="transmembrane region" description="Helical" evidence="1">
    <location>
        <begin position="67"/>
        <end position="92"/>
    </location>
</feature>
<evidence type="ECO:0000313" key="3">
    <source>
        <dbReference type="EMBL" id="ATD66278.1"/>
    </source>
</evidence>
<feature type="transmembrane region" description="Helical" evidence="1">
    <location>
        <begin position="112"/>
        <end position="131"/>
    </location>
</feature>
<dbReference type="InterPro" id="IPR043728">
    <property type="entry name" value="DUF5671"/>
</dbReference>
<evidence type="ECO:0000256" key="1">
    <source>
        <dbReference type="SAM" id="Phobius"/>
    </source>
</evidence>
<dbReference type="Proteomes" id="UP000218968">
    <property type="component" value="Chromosome"/>
</dbReference>